<dbReference type="EC" id="5.6.2.4" evidence="9"/>
<name>A0ABS1D9Z5_9PROT</name>
<evidence type="ECO:0000256" key="12">
    <source>
        <dbReference type="PROSITE-ProRule" id="PRU00560"/>
    </source>
</evidence>
<dbReference type="InterPro" id="IPR014017">
    <property type="entry name" value="DNA_helicase_UvrD-like_C"/>
</dbReference>
<evidence type="ECO:0000256" key="5">
    <source>
        <dbReference type="ARBA" id="ARBA00022840"/>
    </source>
</evidence>
<dbReference type="EMBL" id="NRRL01000001">
    <property type="protein sequence ID" value="MBK1666423.1"/>
    <property type="molecule type" value="Genomic_DNA"/>
</dbReference>
<reference evidence="16 17" key="1">
    <citation type="journal article" date="2020" name="Microorganisms">
        <title>Osmotic Adaptation and Compatible Solute Biosynthesis of Phototrophic Bacteria as Revealed from Genome Analyses.</title>
        <authorList>
            <person name="Imhoff J.F."/>
            <person name="Rahn T."/>
            <person name="Kunzel S."/>
            <person name="Keller A."/>
            <person name="Neulinger S.C."/>
        </authorList>
    </citation>
    <scope>NUCLEOTIDE SEQUENCE [LARGE SCALE GENOMIC DNA]</scope>
    <source>
        <strain evidence="16 17">DSM 9895</strain>
    </source>
</reference>
<feature type="binding site" evidence="12">
    <location>
        <begin position="74"/>
        <end position="81"/>
    </location>
    <ligand>
        <name>ATP</name>
        <dbReference type="ChEBI" id="CHEBI:30616"/>
    </ligand>
</feature>
<evidence type="ECO:0000256" key="13">
    <source>
        <dbReference type="SAM" id="MobiDB-lite"/>
    </source>
</evidence>
<keyword evidence="2 12" id="KW-0547">Nucleotide-binding</keyword>
<protein>
    <recommendedName>
        <fullName evidence="9">DNA 3'-5' helicase</fullName>
        <ecNumber evidence="9">5.6.2.4</ecNumber>
    </recommendedName>
    <alternativeName>
        <fullName evidence="10">DNA 3'-5' helicase II</fullName>
    </alternativeName>
</protein>
<keyword evidence="4 12" id="KW-0347">Helicase</keyword>
<evidence type="ECO:0000256" key="1">
    <source>
        <dbReference type="ARBA" id="ARBA00009922"/>
    </source>
</evidence>
<dbReference type="InterPro" id="IPR014016">
    <property type="entry name" value="UvrD-like_ATP-bd"/>
</dbReference>
<evidence type="ECO:0000256" key="11">
    <source>
        <dbReference type="ARBA" id="ARBA00048988"/>
    </source>
</evidence>
<comment type="catalytic activity">
    <reaction evidence="8">
        <text>Couples ATP hydrolysis with the unwinding of duplex DNA by translocating in the 3'-5' direction.</text>
        <dbReference type="EC" id="5.6.2.4"/>
    </reaction>
</comment>
<evidence type="ECO:0000313" key="16">
    <source>
        <dbReference type="EMBL" id="MBK1666423.1"/>
    </source>
</evidence>
<dbReference type="Pfam" id="PF13361">
    <property type="entry name" value="UvrD_C"/>
    <property type="match status" value="1"/>
</dbReference>
<dbReference type="InterPro" id="IPR013986">
    <property type="entry name" value="DExx_box_DNA_helicase_dom_sf"/>
</dbReference>
<dbReference type="InterPro" id="IPR027417">
    <property type="entry name" value="P-loop_NTPase"/>
</dbReference>
<keyword evidence="6" id="KW-0238">DNA-binding</keyword>
<dbReference type="PANTHER" id="PTHR11070:SF2">
    <property type="entry name" value="ATP-DEPENDENT DNA HELICASE SRS2"/>
    <property type="match status" value="1"/>
</dbReference>
<dbReference type="Gene3D" id="1.10.486.10">
    <property type="entry name" value="PCRA, domain 4"/>
    <property type="match status" value="1"/>
</dbReference>
<proteinExistence type="inferred from homology"/>
<evidence type="ECO:0000256" key="9">
    <source>
        <dbReference type="ARBA" id="ARBA00034808"/>
    </source>
</evidence>
<comment type="caution">
    <text evidence="16">The sequence shown here is derived from an EMBL/GenBank/DDBJ whole genome shotgun (WGS) entry which is preliminary data.</text>
</comment>
<dbReference type="Gene3D" id="1.10.10.160">
    <property type="match status" value="1"/>
</dbReference>
<dbReference type="Proteomes" id="UP001296873">
    <property type="component" value="Unassembled WGS sequence"/>
</dbReference>
<dbReference type="Pfam" id="PF00580">
    <property type="entry name" value="UvrD-helicase"/>
    <property type="match status" value="1"/>
</dbReference>
<organism evidence="16 17">
    <name type="scientific">Rhodovibrio sodomensis</name>
    <dbReference type="NCBI Taxonomy" id="1088"/>
    <lineage>
        <taxon>Bacteria</taxon>
        <taxon>Pseudomonadati</taxon>
        <taxon>Pseudomonadota</taxon>
        <taxon>Alphaproteobacteria</taxon>
        <taxon>Rhodospirillales</taxon>
        <taxon>Rhodovibrionaceae</taxon>
        <taxon>Rhodovibrio</taxon>
    </lineage>
</organism>
<evidence type="ECO:0000256" key="6">
    <source>
        <dbReference type="ARBA" id="ARBA00023125"/>
    </source>
</evidence>
<keyword evidence="17" id="KW-1185">Reference proteome</keyword>
<dbReference type="PROSITE" id="PS51198">
    <property type="entry name" value="UVRD_HELICASE_ATP_BIND"/>
    <property type="match status" value="1"/>
</dbReference>
<gene>
    <name evidence="16" type="ORF">CKO28_00015</name>
</gene>
<feature type="compositionally biased region" description="Basic residues" evidence="13">
    <location>
        <begin position="733"/>
        <end position="743"/>
    </location>
</feature>
<dbReference type="PANTHER" id="PTHR11070">
    <property type="entry name" value="UVRD / RECB / PCRA DNA HELICASE FAMILY MEMBER"/>
    <property type="match status" value="1"/>
</dbReference>
<evidence type="ECO:0000256" key="10">
    <source>
        <dbReference type="ARBA" id="ARBA00034923"/>
    </source>
</evidence>
<dbReference type="InterPro" id="IPR000212">
    <property type="entry name" value="DNA_helicase_UvrD/REP"/>
</dbReference>
<evidence type="ECO:0000256" key="8">
    <source>
        <dbReference type="ARBA" id="ARBA00034617"/>
    </source>
</evidence>
<keyword evidence="7" id="KW-0413">Isomerase</keyword>
<feature type="region of interest" description="Disordered" evidence="13">
    <location>
        <begin position="686"/>
        <end position="743"/>
    </location>
</feature>
<dbReference type="PROSITE" id="PS51217">
    <property type="entry name" value="UVRD_HELICASE_CTER"/>
    <property type="match status" value="1"/>
</dbReference>
<comment type="similarity">
    <text evidence="1">Belongs to the helicase family. UvrD subfamily.</text>
</comment>
<evidence type="ECO:0000259" key="14">
    <source>
        <dbReference type="PROSITE" id="PS51198"/>
    </source>
</evidence>
<sequence>MTDPFDTDAFGDPFGDDFGDPFALESGADYGDPFAPAEAERAAPAIDMAQLMTGLNPRQQEAVGSTEGPVLVVAGAGTGKTRVLTTRIAYILAQKLARPEEVLAVTFTNKAAGEMRHRLGDMVGPDAKRLRMGSFHSVSMQMLRCHAEAAGLASGDFQILDEDDQRTLFTGVVEQLGHKPGKSKKEWTQKIKRLHQLVVSFKEEGWTPEDARRKFSARTPDDAPALDAYPLYNEALVSRNACDFADLLLHMVRLFRERPEIKARWSEQFRYVLVDEVQDTNQLQYEWLEHLARRHANLCCVGDPDQALYQWRGARPDLLLNFAEDWPGTHTVVLERNYRSTQPILDVANRVVAINPRPAPKTLESGSAGDPVEFNEYATSWDEAQQMSDDIAQRVRGGQDPREIAILVRSQRVMLQIEKALNARGVSYQVVGGQKFFAREEIRDLNAYIRLTHDTRDSLALQRIANKPVRGLGPKAVDQVIATFEAGYGDLVEALREVAANGRRITQSAADGMNRLAWLVEQANAKAREGTNPGELMSWLIAETDYVAWRRASGDESWRDRADNLRELAADAGEYRSIGSYLQQVAIMSAADASDDTRTVRLSTVHAAKGLEFDTVYTPALENGVLPNAASLREHYGPAEERRICHVAWTRAKQELIVSFAQSRLGQAAEPSPFLFDAGLMDAARKGSGPRSAVMRQSQGRPQTPRPVKPGSYYDQAARSGDTSRQSGIGLRGFHKRPKRTAS</sequence>
<comment type="catalytic activity">
    <reaction evidence="11">
        <text>ATP + H2O = ADP + phosphate + H(+)</text>
        <dbReference type="Rhea" id="RHEA:13065"/>
        <dbReference type="ChEBI" id="CHEBI:15377"/>
        <dbReference type="ChEBI" id="CHEBI:15378"/>
        <dbReference type="ChEBI" id="CHEBI:30616"/>
        <dbReference type="ChEBI" id="CHEBI:43474"/>
        <dbReference type="ChEBI" id="CHEBI:456216"/>
        <dbReference type="EC" id="5.6.2.4"/>
    </reaction>
</comment>
<keyword evidence="5 12" id="KW-0067">ATP-binding</keyword>
<evidence type="ECO:0000256" key="7">
    <source>
        <dbReference type="ARBA" id="ARBA00023235"/>
    </source>
</evidence>
<dbReference type="CDD" id="cd17932">
    <property type="entry name" value="DEXQc_UvrD"/>
    <property type="match status" value="1"/>
</dbReference>
<evidence type="ECO:0000256" key="3">
    <source>
        <dbReference type="ARBA" id="ARBA00022801"/>
    </source>
</evidence>
<evidence type="ECO:0000313" key="17">
    <source>
        <dbReference type="Proteomes" id="UP001296873"/>
    </source>
</evidence>
<evidence type="ECO:0000259" key="15">
    <source>
        <dbReference type="PROSITE" id="PS51217"/>
    </source>
</evidence>
<dbReference type="SUPFAM" id="SSF52540">
    <property type="entry name" value="P-loop containing nucleoside triphosphate hydrolases"/>
    <property type="match status" value="1"/>
</dbReference>
<feature type="domain" description="UvrD-like helicase ATP-binding" evidence="14">
    <location>
        <begin position="53"/>
        <end position="341"/>
    </location>
</feature>
<dbReference type="Gene3D" id="3.40.50.300">
    <property type="entry name" value="P-loop containing nucleotide triphosphate hydrolases"/>
    <property type="match status" value="2"/>
</dbReference>
<evidence type="ECO:0000256" key="4">
    <source>
        <dbReference type="ARBA" id="ARBA00022806"/>
    </source>
</evidence>
<feature type="domain" description="UvrD-like helicase C-terminal" evidence="15">
    <location>
        <begin position="342"/>
        <end position="610"/>
    </location>
</feature>
<evidence type="ECO:0000256" key="2">
    <source>
        <dbReference type="ARBA" id="ARBA00022741"/>
    </source>
</evidence>
<dbReference type="RefSeq" id="WP_200338402.1">
    <property type="nucleotide sequence ID" value="NZ_NRRL01000001.1"/>
</dbReference>
<keyword evidence="3 12" id="KW-0378">Hydrolase</keyword>
<accession>A0ABS1D9Z5</accession>